<dbReference type="EMBL" id="OBKZ01000052">
    <property type="protein sequence ID" value="SOB54900.1"/>
    <property type="molecule type" value="Genomic_DNA"/>
</dbReference>
<accession>A0AAX2HDI2</accession>
<dbReference type="Proteomes" id="UP000219564">
    <property type="component" value="Unassembled WGS sequence"/>
</dbReference>
<comment type="caution">
    <text evidence="1">The sequence shown here is derived from an EMBL/GenBank/DDBJ whole genome shotgun (WGS) entry which is preliminary data.</text>
</comment>
<organism evidence="1 2">
    <name type="scientific">Pseudomonas lundensis</name>
    <dbReference type="NCBI Taxonomy" id="86185"/>
    <lineage>
        <taxon>Bacteria</taxon>
        <taxon>Pseudomonadati</taxon>
        <taxon>Pseudomonadota</taxon>
        <taxon>Gammaproteobacteria</taxon>
        <taxon>Pseudomonadales</taxon>
        <taxon>Pseudomonadaceae</taxon>
        <taxon>Pseudomonas</taxon>
    </lineage>
</organism>
<name>A0AAX2HDI2_9PSED</name>
<evidence type="ECO:0000313" key="2">
    <source>
        <dbReference type="Proteomes" id="UP000219564"/>
    </source>
</evidence>
<proteinExistence type="predicted"/>
<reference evidence="1 2" key="1">
    <citation type="submission" date="2017-08" db="EMBL/GenBank/DDBJ databases">
        <authorList>
            <person name="Chaillou S."/>
        </authorList>
    </citation>
    <scope>NUCLEOTIDE SEQUENCE [LARGE SCALE GENOMIC DNA]</scope>
    <source>
        <strain evidence="1 2">MFPA15A1205</strain>
    </source>
</reference>
<protein>
    <submittedName>
        <fullName evidence="1">Uncharacterized protein</fullName>
    </submittedName>
</protein>
<dbReference type="AlphaFoldDB" id="A0AAX2HDI2"/>
<evidence type="ECO:0000313" key="1">
    <source>
        <dbReference type="EMBL" id="SOB54900.1"/>
    </source>
</evidence>
<gene>
    <name evidence="1" type="ORF">PLUA15_560031</name>
</gene>
<sequence length="62" mass="6842">MAAVRRLVDRRNQEPGALEGALRTATIKREAEKKRLAEVAPCAWFHIGRLNPTAECAAVGRD</sequence>